<dbReference type="GeneID" id="37033900"/>
<dbReference type="InParanoid" id="A0A316VSN2"/>
<reference evidence="8 9" key="1">
    <citation type="journal article" date="2018" name="Mol. Biol. Evol.">
        <title>Broad Genomic Sampling Reveals a Smut Pathogenic Ancestry of the Fungal Clade Ustilaginomycotina.</title>
        <authorList>
            <person name="Kijpornyongpan T."/>
            <person name="Mondo S.J."/>
            <person name="Barry K."/>
            <person name="Sandor L."/>
            <person name="Lee J."/>
            <person name="Lipzen A."/>
            <person name="Pangilinan J."/>
            <person name="LaButti K."/>
            <person name="Hainaut M."/>
            <person name="Henrissat B."/>
            <person name="Grigoriev I.V."/>
            <person name="Spatafora J.W."/>
            <person name="Aime M.C."/>
        </authorList>
    </citation>
    <scope>NUCLEOTIDE SEQUENCE [LARGE SCALE GENOMIC DNA]</scope>
    <source>
        <strain evidence="8 9">MCA 4658</strain>
    </source>
</reference>
<evidence type="ECO:0000256" key="6">
    <source>
        <dbReference type="ARBA" id="ARBA00023136"/>
    </source>
</evidence>
<comment type="subcellular location">
    <subcellularLocation>
        <location evidence="1">Mitochondrion inner membrane</location>
        <topology evidence="1">Peripheral membrane protein</topology>
        <orientation evidence="1">Matrix side</orientation>
    </subcellularLocation>
</comment>
<feature type="compositionally biased region" description="Low complexity" evidence="7">
    <location>
        <begin position="127"/>
        <end position="142"/>
    </location>
</feature>
<evidence type="ECO:0000313" key="9">
    <source>
        <dbReference type="Proteomes" id="UP000245783"/>
    </source>
</evidence>
<feature type="region of interest" description="Disordered" evidence="7">
    <location>
        <begin position="124"/>
        <end position="147"/>
    </location>
</feature>
<dbReference type="Proteomes" id="UP000245783">
    <property type="component" value="Unassembled WGS sequence"/>
</dbReference>
<evidence type="ECO:0000256" key="7">
    <source>
        <dbReference type="SAM" id="MobiDB-lite"/>
    </source>
</evidence>
<feature type="region of interest" description="Disordered" evidence="7">
    <location>
        <begin position="26"/>
        <end position="76"/>
    </location>
</feature>
<protein>
    <submittedName>
        <fullName evidence="8">Uncharacterized protein</fullName>
    </submittedName>
</protein>
<keyword evidence="4" id="KW-0809">Transit peptide</keyword>
<evidence type="ECO:0000256" key="4">
    <source>
        <dbReference type="ARBA" id="ARBA00022946"/>
    </source>
</evidence>
<dbReference type="PANTHER" id="PTHR31107">
    <property type="entry name" value="APOPTOGENIC PROTEIN 1, MITOCHONDRIAL"/>
    <property type="match status" value="1"/>
</dbReference>
<evidence type="ECO:0000256" key="2">
    <source>
        <dbReference type="ARBA" id="ARBA00005453"/>
    </source>
</evidence>
<proteinExistence type="inferred from homology"/>
<keyword evidence="3" id="KW-0999">Mitochondrion inner membrane</keyword>
<dbReference type="GO" id="GO:0005743">
    <property type="term" value="C:mitochondrial inner membrane"/>
    <property type="evidence" value="ECO:0007669"/>
    <property type="project" value="UniProtKB-SubCell"/>
</dbReference>
<evidence type="ECO:0000313" key="8">
    <source>
        <dbReference type="EMBL" id="PWN40048.1"/>
    </source>
</evidence>
<keyword evidence="6" id="KW-0472">Membrane</keyword>
<evidence type="ECO:0000256" key="3">
    <source>
        <dbReference type="ARBA" id="ARBA00022792"/>
    </source>
</evidence>
<dbReference type="PANTHER" id="PTHR31107:SF2">
    <property type="entry name" value="CYTOCHROME C OXIDASE ASSEMBLY FACTOR 8"/>
    <property type="match status" value="1"/>
</dbReference>
<dbReference type="AlphaFoldDB" id="A0A316VSN2"/>
<dbReference type="EMBL" id="KZ819432">
    <property type="protein sequence ID" value="PWN40048.1"/>
    <property type="molecule type" value="Genomic_DNA"/>
</dbReference>
<comment type="similarity">
    <text evidence="2">Belongs to the COA8 family.</text>
</comment>
<evidence type="ECO:0000256" key="5">
    <source>
        <dbReference type="ARBA" id="ARBA00023128"/>
    </source>
</evidence>
<evidence type="ECO:0000256" key="1">
    <source>
        <dbReference type="ARBA" id="ARBA00004443"/>
    </source>
</evidence>
<keyword evidence="9" id="KW-1185">Reference proteome</keyword>
<gene>
    <name evidence="8" type="ORF">IE81DRAFT_293964</name>
</gene>
<dbReference type="GO" id="GO:0097193">
    <property type="term" value="P:intrinsic apoptotic signaling pathway"/>
    <property type="evidence" value="ECO:0007669"/>
    <property type="project" value="InterPro"/>
</dbReference>
<organism evidence="8 9">
    <name type="scientific">Ceraceosorus guamensis</name>
    <dbReference type="NCBI Taxonomy" id="1522189"/>
    <lineage>
        <taxon>Eukaryota</taxon>
        <taxon>Fungi</taxon>
        <taxon>Dikarya</taxon>
        <taxon>Basidiomycota</taxon>
        <taxon>Ustilaginomycotina</taxon>
        <taxon>Exobasidiomycetes</taxon>
        <taxon>Ceraceosorales</taxon>
        <taxon>Ceraceosoraceae</taxon>
        <taxon>Ceraceosorus</taxon>
    </lineage>
</organism>
<sequence length="306" mass="33365">MRCAALPARSAVAAAAVSRSSVQKACRSYSSSATSTSTSTSTSTNTDTGTDTQQRKSRRKRAQLASRPGADLVGPAHPISNIRPLLLIGSAFEEDLHSSSSSNSHASLRTTNVSHPYSLSEFNSEGTASFASPSSSPTSSASDQPRATSKLGAWRRSFLSSPTASPNGRPSYYYLDLLSRLEAAELRHRLNRARAEALTQRFWADNNLRFGAAQDAFELEMQIAKKVERATRHVSPSSSSAFATGSDDALTPFYSSWLSANAARHRAYNALLWQHTIRDLAPAAVYQTLKVWARVVRRWERLLGRL</sequence>
<name>A0A316VSN2_9BASI</name>
<dbReference type="InterPro" id="IPR018796">
    <property type="entry name" value="COA8"/>
</dbReference>
<feature type="compositionally biased region" description="Low complexity" evidence="7">
    <location>
        <begin position="26"/>
        <end position="52"/>
    </location>
</feature>
<dbReference type="OrthoDB" id="6246201at2759"/>
<accession>A0A316VSN2</accession>
<dbReference type="Pfam" id="PF10231">
    <property type="entry name" value="COA8"/>
    <property type="match status" value="1"/>
</dbReference>
<dbReference type="RefSeq" id="XP_025367208.1">
    <property type="nucleotide sequence ID" value="XM_025512030.1"/>
</dbReference>
<keyword evidence="5" id="KW-0496">Mitochondrion</keyword>